<dbReference type="Proteomes" id="UP001278766">
    <property type="component" value="Unassembled WGS sequence"/>
</dbReference>
<evidence type="ECO:0000313" key="2">
    <source>
        <dbReference type="EMBL" id="KAK3295065.1"/>
    </source>
</evidence>
<feature type="compositionally biased region" description="Gly residues" evidence="1">
    <location>
        <begin position="292"/>
        <end position="303"/>
    </location>
</feature>
<sequence>MSSNSGTSTSAALRRQRIEWVVPKDKNSRLNPDWVAVDDEVEIVYRECHPDEREPKPLVYAVGVNKISQKWKSEWLATPSDAAVKTDPWIAMKTTPTKSVAFERLLPLNQVATYCRYAETRYAFILTQRELVALRIRRIPGRLGGRINKHHAAVEYAPVSLTASTGLTANLAIWALACLGMNDEHRAMEKSGNMPPDSMARVTWWKFSDEHEVYENVVSKRRIPQSEWKSEYGQFVHLTEKEGRSFTEAFLSGPQPLPRINTATQPMKVLTLQPPPPTTEAATMEAATTGGATTGGTTRGGTGPSTAEPRTKQVYINKKPGPCTATYHKATGKWVVTHQGQTFPIVRDGRKSVINMHNGTGVEVEDAT</sequence>
<feature type="region of interest" description="Disordered" evidence="1">
    <location>
        <begin position="289"/>
        <end position="309"/>
    </location>
</feature>
<name>A0AAE0HET2_9PEZI</name>
<reference evidence="2" key="2">
    <citation type="submission" date="2023-06" db="EMBL/GenBank/DDBJ databases">
        <authorList>
            <consortium name="Lawrence Berkeley National Laboratory"/>
            <person name="Haridas S."/>
            <person name="Hensen N."/>
            <person name="Bonometti L."/>
            <person name="Westerberg I."/>
            <person name="Brannstrom I.O."/>
            <person name="Guillou S."/>
            <person name="Cros-Aarteil S."/>
            <person name="Calhoun S."/>
            <person name="Kuo A."/>
            <person name="Mondo S."/>
            <person name="Pangilinan J."/>
            <person name="Riley R."/>
            <person name="Labutti K."/>
            <person name="Andreopoulos B."/>
            <person name="Lipzen A."/>
            <person name="Chen C."/>
            <person name="Yanf M."/>
            <person name="Daum C."/>
            <person name="Ng V."/>
            <person name="Clum A."/>
            <person name="Steindorff A."/>
            <person name="Ohm R."/>
            <person name="Martin F."/>
            <person name="Silar P."/>
            <person name="Natvig D."/>
            <person name="Lalanne C."/>
            <person name="Gautier V."/>
            <person name="Ament-Velasquez S.L."/>
            <person name="Kruys A."/>
            <person name="Hutchinson M.I."/>
            <person name="Powell A.J."/>
            <person name="Barry K."/>
            <person name="Miller A.N."/>
            <person name="Grigoriev I.V."/>
            <person name="Debuchy R."/>
            <person name="Gladieux P."/>
            <person name="Thoren M.H."/>
            <person name="Johannesson H."/>
        </authorList>
    </citation>
    <scope>NUCLEOTIDE SEQUENCE</scope>
    <source>
        <strain evidence="2">CBS 168.71</strain>
    </source>
</reference>
<proteinExistence type="predicted"/>
<evidence type="ECO:0000313" key="3">
    <source>
        <dbReference type="Proteomes" id="UP001278766"/>
    </source>
</evidence>
<dbReference type="RefSeq" id="XP_062658579.1">
    <property type="nucleotide sequence ID" value="XM_062806755.1"/>
</dbReference>
<gene>
    <name evidence="2" type="ORF">B0H64DRAFT_444086</name>
</gene>
<dbReference type="AlphaFoldDB" id="A0AAE0HET2"/>
<evidence type="ECO:0000256" key="1">
    <source>
        <dbReference type="SAM" id="MobiDB-lite"/>
    </source>
</evidence>
<dbReference type="GeneID" id="87843703"/>
<organism evidence="2 3">
    <name type="scientific">Chaetomium fimeti</name>
    <dbReference type="NCBI Taxonomy" id="1854472"/>
    <lineage>
        <taxon>Eukaryota</taxon>
        <taxon>Fungi</taxon>
        <taxon>Dikarya</taxon>
        <taxon>Ascomycota</taxon>
        <taxon>Pezizomycotina</taxon>
        <taxon>Sordariomycetes</taxon>
        <taxon>Sordariomycetidae</taxon>
        <taxon>Sordariales</taxon>
        <taxon>Chaetomiaceae</taxon>
        <taxon>Chaetomium</taxon>
    </lineage>
</organism>
<protein>
    <submittedName>
        <fullName evidence="2">Uncharacterized protein</fullName>
    </submittedName>
</protein>
<dbReference type="EMBL" id="JAUEPN010000005">
    <property type="protein sequence ID" value="KAK3295065.1"/>
    <property type="molecule type" value="Genomic_DNA"/>
</dbReference>
<reference evidence="2" key="1">
    <citation type="journal article" date="2023" name="Mol. Phylogenet. Evol.">
        <title>Genome-scale phylogeny and comparative genomics of the fungal order Sordariales.</title>
        <authorList>
            <person name="Hensen N."/>
            <person name="Bonometti L."/>
            <person name="Westerberg I."/>
            <person name="Brannstrom I.O."/>
            <person name="Guillou S."/>
            <person name="Cros-Aarteil S."/>
            <person name="Calhoun S."/>
            <person name="Haridas S."/>
            <person name="Kuo A."/>
            <person name="Mondo S."/>
            <person name="Pangilinan J."/>
            <person name="Riley R."/>
            <person name="LaButti K."/>
            <person name="Andreopoulos B."/>
            <person name="Lipzen A."/>
            <person name="Chen C."/>
            <person name="Yan M."/>
            <person name="Daum C."/>
            <person name="Ng V."/>
            <person name="Clum A."/>
            <person name="Steindorff A."/>
            <person name="Ohm R.A."/>
            <person name="Martin F."/>
            <person name="Silar P."/>
            <person name="Natvig D.O."/>
            <person name="Lalanne C."/>
            <person name="Gautier V."/>
            <person name="Ament-Velasquez S.L."/>
            <person name="Kruys A."/>
            <person name="Hutchinson M.I."/>
            <person name="Powell A.J."/>
            <person name="Barry K."/>
            <person name="Miller A.N."/>
            <person name="Grigoriev I.V."/>
            <person name="Debuchy R."/>
            <person name="Gladieux P."/>
            <person name="Hiltunen Thoren M."/>
            <person name="Johannesson H."/>
        </authorList>
    </citation>
    <scope>NUCLEOTIDE SEQUENCE</scope>
    <source>
        <strain evidence="2">CBS 168.71</strain>
    </source>
</reference>
<keyword evidence="3" id="KW-1185">Reference proteome</keyword>
<comment type="caution">
    <text evidence="2">The sequence shown here is derived from an EMBL/GenBank/DDBJ whole genome shotgun (WGS) entry which is preliminary data.</text>
</comment>
<accession>A0AAE0HET2</accession>